<name>A0A6H5IPM8_9HYME</name>
<accession>A0A6H5IPM8</accession>
<evidence type="ECO:0000313" key="2">
    <source>
        <dbReference type="Proteomes" id="UP000479190"/>
    </source>
</evidence>
<dbReference type="EMBL" id="CADCXV010000858">
    <property type="protein sequence ID" value="CAB0037501.1"/>
    <property type="molecule type" value="Genomic_DNA"/>
</dbReference>
<evidence type="ECO:0000313" key="1">
    <source>
        <dbReference type="EMBL" id="CAB0037501.1"/>
    </source>
</evidence>
<organism evidence="1 2">
    <name type="scientific">Trichogramma brassicae</name>
    <dbReference type="NCBI Taxonomy" id="86971"/>
    <lineage>
        <taxon>Eukaryota</taxon>
        <taxon>Metazoa</taxon>
        <taxon>Ecdysozoa</taxon>
        <taxon>Arthropoda</taxon>
        <taxon>Hexapoda</taxon>
        <taxon>Insecta</taxon>
        <taxon>Pterygota</taxon>
        <taxon>Neoptera</taxon>
        <taxon>Endopterygota</taxon>
        <taxon>Hymenoptera</taxon>
        <taxon>Apocrita</taxon>
        <taxon>Proctotrupomorpha</taxon>
        <taxon>Chalcidoidea</taxon>
        <taxon>Trichogrammatidae</taxon>
        <taxon>Trichogramma</taxon>
    </lineage>
</organism>
<sequence>MCVCLFQCATFIYCIYTRAVNVIVLAVCTELRIYIHSVLHTRPPVCDSIQSPWILIKFQRGRKHRYSRYWRLLVREREKIPKTVFARAYKQSYIYRARWASCAHATLKNWKRSNKGENNDALPPTIALPVYPHNSNCDRKYNIYEPAVKTSVESEPVRLSYIRLQRRQPYIPWSVESASTSVQAHFVVNSSQ</sequence>
<reference evidence="1 2" key="1">
    <citation type="submission" date="2020-02" db="EMBL/GenBank/DDBJ databases">
        <authorList>
            <person name="Ferguson B K."/>
        </authorList>
    </citation>
    <scope>NUCLEOTIDE SEQUENCE [LARGE SCALE GENOMIC DNA]</scope>
</reference>
<proteinExistence type="predicted"/>
<dbReference type="Proteomes" id="UP000479190">
    <property type="component" value="Unassembled WGS sequence"/>
</dbReference>
<protein>
    <submittedName>
        <fullName evidence="1">Uncharacterized protein</fullName>
    </submittedName>
</protein>
<gene>
    <name evidence="1" type="ORF">TBRA_LOCUS9328</name>
</gene>
<dbReference type="AlphaFoldDB" id="A0A6H5IPM8"/>
<keyword evidence="2" id="KW-1185">Reference proteome</keyword>